<protein>
    <submittedName>
        <fullName evidence="1">Uncharacterized protein</fullName>
    </submittedName>
</protein>
<reference evidence="1 2" key="1">
    <citation type="journal article" date="2011" name="J. Bacteriol.">
        <title>Genome sequences of the biotechnologically important Bacillus megaterium strains QM B1551 and DSM319.</title>
        <authorList>
            <person name="Eppinger M."/>
            <person name="Bunk B."/>
            <person name="Johns M.A."/>
            <person name="Edirisinghe J.N."/>
            <person name="Kutumbaka K.K."/>
            <person name="Koenig S.S."/>
            <person name="Huot Creasy H."/>
            <person name="Rosovitz M.J."/>
            <person name="Riley D.R."/>
            <person name="Daugherty S."/>
            <person name="Martin M."/>
            <person name="Elbourne L.D."/>
            <person name="Paulsen I."/>
            <person name="Biedendieck R."/>
            <person name="Braun C."/>
            <person name="Grayburn S."/>
            <person name="Dhingra S."/>
            <person name="Lukyanchuk V."/>
            <person name="Ball B."/>
            <person name="Ul-Qamar R."/>
            <person name="Seibel J."/>
            <person name="Bremer E."/>
            <person name="Jahn D."/>
            <person name="Ravel J."/>
            <person name="Vary P.S."/>
        </authorList>
    </citation>
    <scope>NUCLEOTIDE SEQUENCE [LARGE SCALE GENOMIC DNA]</scope>
    <source>
        <strain evidence="2">ATCC 12872 / QMB1551</strain>
        <plasmid evidence="1">pBM500</plasmid>
    </source>
</reference>
<dbReference type="Proteomes" id="UP000000935">
    <property type="component" value="Plasmid pBM500"/>
</dbReference>
<gene>
    <name evidence="1" type="ordered locus">BMQ_pBM50066</name>
</gene>
<keyword evidence="2" id="KW-1185">Reference proteome</keyword>
<dbReference type="HOGENOM" id="CLU_3285041_0_0_9"/>
<proteinExistence type="predicted"/>
<dbReference type="AlphaFoldDB" id="D5E3N0"/>
<evidence type="ECO:0000313" key="2">
    <source>
        <dbReference type="Proteomes" id="UP000000935"/>
    </source>
</evidence>
<keyword evidence="1" id="KW-0614">Plasmid</keyword>
<evidence type="ECO:0000313" key="1">
    <source>
        <dbReference type="EMBL" id="ADE72405.1"/>
    </source>
</evidence>
<dbReference type="KEGG" id="bmq:BMQ_pBM50066"/>
<organism evidence="1 2">
    <name type="scientific">Priestia megaterium (strain ATCC 12872 / QMB1551)</name>
    <name type="common">Bacillus megaterium</name>
    <dbReference type="NCBI Taxonomy" id="545693"/>
    <lineage>
        <taxon>Bacteria</taxon>
        <taxon>Bacillati</taxon>
        <taxon>Bacillota</taxon>
        <taxon>Bacilli</taxon>
        <taxon>Bacillales</taxon>
        <taxon>Bacillaceae</taxon>
        <taxon>Priestia</taxon>
    </lineage>
</organism>
<name>D5E3N0_PRIM1</name>
<sequence>MSFIQKSKYINKLIKIKVLLFTLPDDKYGLFLHTIQILMY</sequence>
<dbReference type="EMBL" id="CP001988">
    <property type="protein sequence ID" value="ADE72405.1"/>
    <property type="molecule type" value="Genomic_DNA"/>
</dbReference>
<geneLocation type="plasmid" evidence="1 2">
    <name>pBM500</name>
</geneLocation>
<accession>D5E3N0</accession>